<reference evidence="1" key="1">
    <citation type="journal article" date="2014" name="Front. Microbiol.">
        <title>High frequency of phylogenetically diverse reductive dehalogenase-homologous genes in deep subseafloor sedimentary metagenomes.</title>
        <authorList>
            <person name="Kawai M."/>
            <person name="Futagami T."/>
            <person name="Toyoda A."/>
            <person name="Takaki Y."/>
            <person name="Nishi S."/>
            <person name="Hori S."/>
            <person name="Arai W."/>
            <person name="Tsubouchi T."/>
            <person name="Morono Y."/>
            <person name="Uchiyama I."/>
            <person name="Ito T."/>
            <person name="Fujiyama A."/>
            <person name="Inagaki F."/>
            <person name="Takami H."/>
        </authorList>
    </citation>
    <scope>NUCLEOTIDE SEQUENCE</scope>
    <source>
        <strain evidence="1">Expedition CK06-06</strain>
    </source>
</reference>
<proteinExistence type="predicted"/>
<organism evidence="1">
    <name type="scientific">marine sediment metagenome</name>
    <dbReference type="NCBI Taxonomy" id="412755"/>
    <lineage>
        <taxon>unclassified sequences</taxon>
        <taxon>metagenomes</taxon>
        <taxon>ecological metagenomes</taxon>
    </lineage>
</organism>
<name>X0YCN7_9ZZZZ</name>
<accession>X0YCN7</accession>
<dbReference type="AlphaFoldDB" id="X0YCN7"/>
<gene>
    <name evidence="1" type="ORF">S01H4_18723</name>
</gene>
<sequence>MHLMDFYINRGLSMSAWVKAWHLIGIIPGLSEYALEIFPGVGIESHFTP</sequence>
<comment type="caution">
    <text evidence="1">The sequence shown here is derived from an EMBL/GenBank/DDBJ whole genome shotgun (WGS) entry which is preliminary data.</text>
</comment>
<dbReference type="EMBL" id="BART01008308">
    <property type="protein sequence ID" value="GAG53624.1"/>
    <property type="molecule type" value="Genomic_DNA"/>
</dbReference>
<evidence type="ECO:0000313" key="1">
    <source>
        <dbReference type="EMBL" id="GAG53624.1"/>
    </source>
</evidence>
<protein>
    <submittedName>
        <fullName evidence="1">Uncharacterized protein</fullName>
    </submittedName>
</protein>